<dbReference type="SUPFAM" id="SSF53335">
    <property type="entry name" value="S-adenosyl-L-methionine-dependent methyltransferases"/>
    <property type="match status" value="1"/>
</dbReference>
<dbReference type="GO" id="GO:0005737">
    <property type="term" value="C:cytoplasm"/>
    <property type="evidence" value="ECO:0007669"/>
    <property type="project" value="UniProtKB-SubCell"/>
</dbReference>
<dbReference type="Gene3D" id="3.40.50.150">
    <property type="entry name" value="Vaccinia Virus protein VP39"/>
    <property type="match status" value="1"/>
</dbReference>
<protein>
    <recommendedName>
        <fullName evidence="1">Ribosomal RNA small subunit methyltransferase J</fullName>
        <ecNumber evidence="1">2.1.1.242</ecNumber>
    </recommendedName>
    <alternativeName>
        <fullName evidence="1">16S rRNA m2G1516 methyltransferase</fullName>
    </alternativeName>
    <alternativeName>
        <fullName evidence="1">rRNA (guanine-N(2)-)-methyltransferase</fullName>
    </alternativeName>
</protein>
<accession>A0A6S6TI66</accession>
<name>A0A6S6TI66_9GAMM</name>
<organism evidence="2">
    <name type="scientific">uncultured Thiotrichaceae bacterium</name>
    <dbReference type="NCBI Taxonomy" id="298394"/>
    <lineage>
        <taxon>Bacteria</taxon>
        <taxon>Pseudomonadati</taxon>
        <taxon>Pseudomonadota</taxon>
        <taxon>Gammaproteobacteria</taxon>
        <taxon>Thiotrichales</taxon>
        <taxon>Thiotrichaceae</taxon>
        <taxon>environmental samples</taxon>
    </lineage>
</organism>
<comment type="function">
    <text evidence="1">Specifically methylates the guanosine in position 1516 of 16S rRNA.</text>
</comment>
<keyword evidence="1" id="KW-0963">Cytoplasm</keyword>
<comment type="caution">
    <text evidence="1">Lacks conserved residue(s) required for the propagation of feature annotation.</text>
</comment>
<keyword evidence="1" id="KW-0949">S-adenosyl-L-methionine</keyword>
<dbReference type="AlphaFoldDB" id="A0A6S6TI66"/>
<sequence length="261" mass="29582">MMSHHHTTNIAVSGDDVTDEQQQLLCQKFSLKHASDIGNRIDYLLYLKPTHLELQLPQQAAFTPLFFDFVSGKNNHRRLYGGGKNQDFAKAIGIKKFPDLSVIDATTGAGKDSFVMATLGCTVTSLERNLPLYLLLEDALNRCSLCNDNALRAISERITLKHIDSHDYLKMNTKELADIIYLDPMFPAREKSAKVKKEMQIFHELVGKDTDAAIMLNQARERANKRVVVKRPIKSPYLDEKTPPSFQIKGKTTRYDVYLPL</sequence>
<dbReference type="PANTHER" id="PTHR36112:SF1">
    <property type="entry name" value="RIBOSOMAL RNA SMALL SUBUNIT METHYLTRANSFERASE J"/>
    <property type="match status" value="1"/>
</dbReference>
<comment type="subcellular location">
    <subcellularLocation>
        <location evidence="1">Cytoplasm</location>
    </subcellularLocation>
</comment>
<evidence type="ECO:0000256" key="1">
    <source>
        <dbReference type="HAMAP-Rule" id="MF_01523"/>
    </source>
</evidence>
<evidence type="ECO:0000313" key="2">
    <source>
        <dbReference type="EMBL" id="CAA6814725.1"/>
    </source>
</evidence>
<dbReference type="Pfam" id="PF04445">
    <property type="entry name" value="SAM_MT"/>
    <property type="match status" value="1"/>
</dbReference>
<dbReference type="PANTHER" id="PTHR36112">
    <property type="entry name" value="RIBOSOMAL RNA SMALL SUBUNIT METHYLTRANSFERASE J"/>
    <property type="match status" value="1"/>
</dbReference>
<dbReference type="InterPro" id="IPR029063">
    <property type="entry name" value="SAM-dependent_MTases_sf"/>
</dbReference>
<dbReference type="EMBL" id="CACVAY010000071">
    <property type="protein sequence ID" value="CAA6814725.1"/>
    <property type="molecule type" value="Genomic_DNA"/>
</dbReference>
<keyword evidence="1 2" id="KW-0489">Methyltransferase</keyword>
<comment type="similarity">
    <text evidence="1">Belongs to the methyltransferase superfamily. RsmJ family.</text>
</comment>
<proteinExistence type="inferred from homology"/>
<gene>
    <name evidence="1" type="primary">rsmJ</name>
    <name evidence="2" type="ORF">HELGO_WM4360</name>
</gene>
<feature type="binding site" evidence="1">
    <location>
        <position position="183"/>
    </location>
    <ligand>
        <name>S-adenosyl-L-methionine</name>
        <dbReference type="ChEBI" id="CHEBI:59789"/>
    </ligand>
</feature>
<dbReference type="EC" id="2.1.1.242" evidence="1"/>
<keyword evidence="1" id="KW-0698">rRNA processing</keyword>
<feature type="binding site" evidence="1">
    <location>
        <begin position="127"/>
        <end position="128"/>
    </location>
    <ligand>
        <name>S-adenosyl-L-methionine</name>
        <dbReference type="ChEBI" id="CHEBI:59789"/>
    </ligand>
</feature>
<keyword evidence="1 2" id="KW-0808">Transferase</keyword>
<reference evidence="2" key="1">
    <citation type="submission" date="2020-01" db="EMBL/GenBank/DDBJ databases">
        <authorList>
            <person name="Meier V. D."/>
            <person name="Meier V D."/>
        </authorList>
    </citation>
    <scope>NUCLEOTIDE SEQUENCE</scope>
    <source>
        <strain evidence="2">HLG_WM_MAG_07</strain>
    </source>
</reference>
<dbReference type="InterPro" id="IPR007536">
    <property type="entry name" value="16SrRNA_methylTrfase_J"/>
</dbReference>
<comment type="catalytic activity">
    <reaction evidence="1">
        <text>guanosine(1516) in 16S rRNA + S-adenosyl-L-methionine = N(2)-methylguanosine(1516) in 16S rRNA + S-adenosyl-L-homocysteine + H(+)</text>
        <dbReference type="Rhea" id="RHEA:43220"/>
        <dbReference type="Rhea" id="RHEA-COMP:10412"/>
        <dbReference type="Rhea" id="RHEA-COMP:10413"/>
        <dbReference type="ChEBI" id="CHEBI:15378"/>
        <dbReference type="ChEBI" id="CHEBI:57856"/>
        <dbReference type="ChEBI" id="CHEBI:59789"/>
        <dbReference type="ChEBI" id="CHEBI:74269"/>
        <dbReference type="ChEBI" id="CHEBI:74481"/>
        <dbReference type="EC" id="2.1.1.242"/>
    </reaction>
</comment>
<dbReference type="HAMAP" id="MF_01523">
    <property type="entry name" value="16SrRNA_methyltr_J"/>
    <property type="match status" value="1"/>
</dbReference>
<dbReference type="GO" id="GO:0008990">
    <property type="term" value="F:rRNA (guanine-N2-)-methyltransferase activity"/>
    <property type="evidence" value="ECO:0007669"/>
    <property type="project" value="UniProtKB-UniRule"/>
</dbReference>